<evidence type="ECO:0000313" key="10">
    <source>
        <dbReference type="EMBL" id="ACI03059.1"/>
    </source>
</evidence>
<dbReference type="Gene3D" id="3.10.100.10">
    <property type="entry name" value="Mannose-Binding Protein A, subunit A"/>
    <property type="match status" value="1"/>
</dbReference>
<dbReference type="PROSITE" id="PS50041">
    <property type="entry name" value="C_TYPE_LECTIN_2"/>
    <property type="match status" value="1"/>
</dbReference>
<dbReference type="SMART" id="SM00034">
    <property type="entry name" value="CLECT"/>
    <property type="match status" value="1"/>
</dbReference>
<dbReference type="KEGG" id="rno:25192"/>
<dbReference type="EMBL" id="FJ158034">
    <property type="protein sequence ID" value="ACI03059.1"/>
    <property type="molecule type" value="mRNA"/>
</dbReference>
<keyword evidence="3" id="KW-0430">Lectin</keyword>
<evidence type="ECO:0000313" key="12">
    <source>
        <dbReference type="RGD" id="2975"/>
    </source>
</evidence>
<keyword evidence="2 8" id="KW-0812">Transmembrane</keyword>
<dbReference type="PANTHER" id="PTHR46784">
    <property type="entry name" value="KILLER CELL LECTIN-LIKE RECEPTOR SUBFAMILY B MEMBER 1"/>
    <property type="match status" value="1"/>
</dbReference>
<keyword evidence="10" id="KW-0675">Receptor</keyword>
<dbReference type="Pfam" id="PF00059">
    <property type="entry name" value="Lectin_C"/>
    <property type="match status" value="1"/>
</dbReference>
<evidence type="ECO:0000256" key="8">
    <source>
        <dbReference type="SAM" id="Phobius"/>
    </source>
</evidence>
<reference evidence="11" key="1">
    <citation type="journal article" date="2005" name="Genome Res.">
        <title>Gene and alternative splicing annotation with AIR.</title>
        <authorList>
            <person name="Florea L."/>
            <person name="Di Francesco V."/>
            <person name="Miller J."/>
            <person name="Turner R."/>
            <person name="Yao A."/>
            <person name="Harris M."/>
            <person name="Walenz B."/>
            <person name="Mobarry C."/>
            <person name="Merkulov G.V."/>
            <person name="Charlab R."/>
            <person name="Dew I."/>
            <person name="Deng Z."/>
            <person name="Istrail S."/>
            <person name="Li P."/>
            <person name="Sutton G."/>
        </authorList>
    </citation>
    <scope>NUCLEOTIDE SEQUENCE</scope>
    <source>
        <strain evidence="11">BN</strain>
    </source>
</reference>
<evidence type="ECO:0000256" key="1">
    <source>
        <dbReference type="ARBA" id="ARBA00004606"/>
    </source>
</evidence>
<dbReference type="Proteomes" id="UP000234681">
    <property type="component" value="Chromosome 4"/>
</dbReference>
<feature type="transmembrane region" description="Helical" evidence="8">
    <location>
        <begin position="43"/>
        <end position="66"/>
    </location>
</feature>
<dbReference type="PANTHER" id="PTHR46784:SF1">
    <property type="entry name" value="KILLER CELL LECTIN-LIKE RECEPTOR SUBFAMILY B MEMBER 1"/>
    <property type="match status" value="1"/>
</dbReference>
<evidence type="ECO:0000256" key="6">
    <source>
        <dbReference type="ARBA" id="ARBA00023136"/>
    </source>
</evidence>
<keyword evidence="4" id="KW-0735">Signal-anchor</keyword>
<name>B5U216_RAT</name>
<comment type="subcellular location">
    <subcellularLocation>
        <location evidence="1">Membrane</location>
        <topology evidence="1">Single-pass type II membrane protein</topology>
    </subcellularLocation>
</comment>
<reference evidence="11" key="2">
    <citation type="submission" date="2005-09" db="EMBL/GenBank/DDBJ databases">
        <authorList>
            <person name="Mural R.J."/>
            <person name="Li P.W."/>
            <person name="Adams M.D."/>
            <person name="Amanatides P.G."/>
            <person name="Baden-Tillson H."/>
            <person name="Barnstead M."/>
            <person name="Chin S.H."/>
            <person name="Dew I."/>
            <person name="Evans C.A."/>
            <person name="Ferriera S."/>
            <person name="Flanigan M."/>
            <person name="Fosler C."/>
            <person name="Glodek A."/>
            <person name="Gu Z."/>
            <person name="Holt R.A."/>
            <person name="Jennings D."/>
            <person name="Kraft C.L."/>
            <person name="Lu F."/>
            <person name="Nguyen T."/>
            <person name="Nusskern D.R."/>
            <person name="Pfannkoch C.M."/>
            <person name="Sitter C."/>
            <person name="Sutton G.G."/>
            <person name="Venter J.C."/>
            <person name="Wang Z."/>
            <person name="Woodage T."/>
            <person name="Zheng X.H."/>
            <person name="Zhong F."/>
        </authorList>
    </citation>
    <scope>NUCLEOTIDE SEQUENCE</scope>
    <source>
        <strain evidence="11">BN</strain>
    </source>
</reference>
<evidence type="ECO:0000256" key="5">
    <source>
        <dbReference type="ARBA" id="ARBA00022989"/>
    </source>
</evidence>
<dbReference type="HOGENOM" id="CLU_049894_8_2_1"/>
<dbReference type="InterPro" id="IPR001304">
    <property type="entry name" value="C-type_lectin-like"/>
</dbReference>
<evidence type="ECO:0000259" key="9">
    <source>
        <dbReference type="PROSITE" id="PS50041"/>
    </source>
</evidence>
<dbReference type="CDD" id="cd03593">
    <property type="entry name" value="CLECT_NK_receptors_like"/>
    <property type="match status" value="1"/>
</dbReference>
<proteinExistence type="evidence at transcript level"/>
<gene>
    <name evidence="10 12" type="primary">Klrb1b</name>
    <name evidence="12" type="synonym">Klrb1a</name>
    <name evidence="12" type="synonym">Nkr-p1c</name>
    <name evidence="11" type="ORF">rCG_29722</name>
</gene>
<reference evidence="10" key="3">
    <citation type="journal article" date="2009" name="Eur. J. Immunol.">
        <title>Two major groups of rat NKR-P1 receptors can be distinguished based on chromosomal localization, phylogenetic analysis and Clr ligand binding.</title>
        <authorList>
            <person name="Kveberg L."/>
            <person name="Dai K.Z."/>
            <person name="Westgaard I.H."/>
            <person name="Daws M.R."/>
            <person name="Fossum S."/>
            <person name="Naper C."/>
            <person name="Vaage J.T."/>
        </authorList>
    </citation>
    <scope>NUCLEOTIDE SEQUENCE</scope>
    <source>
        <strain evidence="10">F344</strain>
    </source>
</reference>
<dbReference type="InterPro" id="IPR033992">
    <property type="entry name" value="NKR-like_CTLD"/>
</dbReference>
<dbReference type="EMBL" id="CH473964">
    <property type="protein sequence ID" value="EDM01767.1"/>
    <property type="molecule type" value="Genomic_DNA"/>
</dbReference>
<evidence type="ECO:0000313" key="11">
    <source>
        <dbReference type="EMBL" id="EDM01767.1"/>
    </source>
</evidence>
<dbReference type="AlphaFoldDB" id="B5U216"/>
<dbReference type="GO" id="GO:0030246">
    <property type="term" value="F:carbohydrate binding"/>
    <property type="evidence" value="ECO:0007669"/>
    <property type="project" value="UniProtKB-KW"/>
</dbReference>
<dbReference type="GeneID" id="25192"/>
<evidence type="ECO:0000256" key="7">
    <source>
        <dbReference type="ARBA" id="ARBA00023157"/>
    </source>
</evidence>
<dbReference type="InterPro" id="IPR016186">
    <property type="entry name" value="C-type_lectin-like/link_sf"/>
</dbReference>
<evidence type="ECO:0000256" key="4">
    <source>
        <dbReference type="ARBA" id="ARBA00022968"/>
    </source>
</evidence>
<evidence type="ECO:0000256" key="2">
    <source>
        <dbReference type="ARBA" id="ARBA00022692"/>
    </source>
</evidence>
<organism evidence="10">
    <name type="scientific">Rattus norvegicus</name>
    <name type="common">Rat</name>
    <dbReference type="NCBI Taxonomy" id="10116"/>
    <lineage>
        <taxon>Eukaryota</taxon>
        <taxon>Metazoa</taxon>
        <taxon>Chordata</taxon>
        <taxon>Craniata</taxon>
        <taxon>Vertebrata</taxon>
        <taxon>Euteleostomi</taxon>
        <taxon>Mammalia</taxon>
        <taxon>Eutheria</taxon>
        <taxon>Euarchontoglires</taxon>
        <taxon>Glires</taxon>
        <taxon>Rodentia</taxon>
        <taxon>Myomorpha</taxon>
        <taxon>Muroidea</taxon>
        <taxon>Muridae</taxon>
        <taxon>Murinae</taxon>
        <taxon>Rattus</taxon>
    </lineage>
</organism>
<keyword evidence="6 8" id="KW-0472">Membrane</keyword>
<dbReference type="SMR" id="B5U216"/>
<dbReference type="RefSeq" id="NP_775414.2">
    <property type="nucleotide sequence ID" value="NM_173292.3"/>
</dbReference>
<dbReference type="GO" id="GO:0016020">
    <property type="term" value="C:membrane"/>
    <property type="evidence" value="ECO:0007669"/>
    <property type="project" value="UniProtKB-SubCell"/>
</dbReference>
<dbReference type="OrthoDB" id="8950604at2759"/>
<evidence type="ECO:0000256" key="3">
    <source>
        <dbReference type="ARBA" id="ARBA00022734"/>
    </source>
</evidence>
<dbReference type="ExpressionAtlas" id="B5U216">
    <property type="expression patterns" value="baseline and differential"/>
</dbReference>
<dbReference type="CTD" id="80782"/>
<feature type="domain" description="C-type lectin" evidence="9">
    <location>
        <begin position="101"/>
        <end position="211"/>
    </location>
</feature>
<keyword evidence="7" id="KW-1015">Disulfide bond</keyword>
<sequence length="223" mass="24772">MDTAVVYADLHLARTGEPKREPPPSLSPDTCQCPRWHRLALKLGCACLILLVLSVIGLGVLVLTLLQKPLIQNSPADVQENRTKTTDSPAKLKCPKDWHSHQDKCFHVSQTSITWKGSLADCGGKGATLLLVQDQEELRFLRNLTKRISSSFWIGLSYTLSDEKWKWINGSTLNSDALNITGDTEKDSCASVSQDKVLSESCDSDNIWICQKELKRESTCNDS</sequence>
<dbReference type="RGD" id="2975">
    <property type="gene designation" value="Klrb1b"/>
</dbReference>
<accession>B5U216</accession>
<dbReference type="InterPro" id="IPR016187">
    <property type="entry name" value="CTDL_fold"/>
</dbReference>
<protein>
    <submittedName>
        <fullName evidence="10">Immunoreceptor NKR-P1B</fullName>
    </submittedName>
    <submittedName>
        <fullName evidence="11">RCG29722</fullName>
    </submittedName>
</protein>
<dbReference type="InterPro" id="IPR051527">
    <property type="entry name" value="KLR_subfamily_B"/>
</dbReference>
<dbReference type="SUPFAM" id="SSF56436">
    <property type="entry name" value="C-type lectin-like"/>
    <property type="match status" value="1"/>
</dbReference>
<keyword evidence="5 8" id="KW-1133">Transmembrane helix</keyword>